<comment type="caution">
    <text evidence="2">The sequence shown here is derived from an EMBL/GenBank/DDBJ whole genome shotgun (WGS) entry which is preliminary data.</text>
</comment>
<dbReference type="PANTHER" id="PTHR31672:SF13">
    <property type="entry name" value="F-BOX PROTEIN CPR30-LIKE"/>
    <property type="match status" value="1"/>
</dbReference>
<dbReference type="InterPro" id="IPR011043">
    <property type="entry name" value="Gal_Oxase/kelch_b-propeller"/>
</dbReference>
<dbReference type="InterPro" id="IPR050796">
    <property type="entry name" value="SCF_F-box_component"/>
</dbReference>
<accession>A0A8T0CPU6</accession>
<dbReference type="InterPro" id="IPR036047">
    <property type="entry name" value="F-box-like_dom_sf"/>
</dbReference>
<dbReference type="SUPFAM" id="SSF50965">
    <property type="entry name" value="Galactose oxidase, central domain"/>
    <property type="match status" value="1"/>
</dbReference>
<protein>
    <recommendedName>
        <fullName evidence="1">F-box domain-containing protein</fullName>
    </recommendedName>
</protein>
<dbReference type="SMART" id="SM00256">
    <property type="entry name" value="FBOX"/>
    <property type="match status" value="1"/>
</dbReference>
<name>A0A8T0CPU6_CORYI</name>
<dbReference type="Gene3D" id="1.20.1280.50">
    <property type="match status" value="1"/>
</dbReference>
<dbReference type="OrthoDB" id="1916346at2759"/>
<keyword evidence="3" id="KW-1185">Reference proteome</keyword>
<dbReference type="EMBL" id="MU089718">
    <property type="protein sequence ID" value="KAF7849688.1"/>
    <property type="molecule type" value="Genomic_DNA"/>
</dbReference>
<dbReference type="Proteomes" id="UP000806378">
    <property type="component" value="Unassembled WGS sequence"/>
</dbReference>
<organism evidence="2 3">
    <name type="scientific">Corymbia citriodora subsp. variegata</name>
    <dbReference type="NCBI Taxonomy" id="360336"/>
    <lineage>
        <taxon>Eukaryota</taxon>
        <taxon>Viridiplantae</taxon>
        <taxon>Streptophyta</taxon>
        <taxon>Embryophyta</taxon>
        <taxon>Tracheophyta</taxon>
        <taxon>Spermatophyta</taxon>
        <taxon>Magnoliopsida</taxon>
        <taxon>eudicotyledons</taxon>
        <taxon>Gunneridae</taxon>
        <taxon>Pentapetalae</taxon>
        <taxon>rosids</taxon>
        <taxon>malvids</taxon>
        <taxon>Myrtales</taxon>
        <taxon>Myrtaceae</taxon>
        <taxon>Myrtoideae</taxon>
        <taxon>Eucalypteae</taxon>
        <taxon>Corymbia</taxon>
    </lineage>
</organism>
<dbReference type="SUPFAM" id="SSF81383">
    <property type="entry name" value="F-box domain"/>
    <property type="match status" value="1"/>
</dbReference>
<sequence length="355" mass="41138">MASFPIDVLEEIFLWLPAKPLGRFRCVCKSWNSFLTSPFFIKAYLERSIKLHKFDLLKYDFNNISRVQIHYSPKNESSNLDTSFIKDGKIFKLVGSCNGIACLSSFDSKILHHSKNILSNPSKIFLWNPSTGENIILPQPSHHVGYPYDFSIVNMNIYLEQHSNYTSQVEVYSFRRNCWKQLSNIFPPSLTQHLGNQVIFKNFICWCPCFRLDHEIVALLILFDVVQDDFQKIALPDIMPLGKKVINLLEGCLSVIAHNSSTENYEVWIMKEFGVYKSWIKFYRPIGFANSGEVFFIHTFYMGLRFKSPSRLALYNIQSKKFEAFHVKVNCYDTTQLVTCLESLISLSSTNNVKH</sequence>
<evidence type="ECO:0000313" key="3">
    <source>
        <dbReference type="Proteomes" id="UP000806378"/>
    </source>
</evidence>
<gene>
    <name evidence="2" type="ORF">BT93_L0387</name>
</gene>
<dbReference type="Pfam" id="PF00646">
    <property type="entry name" value="F-box"/>
    <property type="match status" value="1"/>
</dbReference>
<dbReference type="Pfam" id="PF08268">
    <property type="entry name" value="FBA_3"/>
    <property type="match status" value="1"/>
</dbReference>
<reference evidence="2" key="1">
    <citation type="submission" date="2020-05" db="EMBL/GenBank/DDBJ databases">
        <title>WGS assembly of Corymbia citriodora subspecies variegata.</title>
        <authorList>
            <person name="Barry K."/>
            <person name="Hundley H."/>
            <person name="Shu S."/>
            <person name="Jenkins J."/>
            <person name="Grimwood J."/>
            <person name="Baten A."/>
        </authorList>
    </citation>
    <scope>NUCLEOTIDE SEQUENCE</scope>
    <source>
        <strain evidence="2">CV2-018</strain>
    </source>
</reference>
<dbReference type="InterPro" id="IPR013187">
    <property type="entry name" value="F-box-assoc_dom_typ3"/>
</dbReference>
<evidence type="ECO:0000313" key="2">
    <source>
        <dbReference type="EMBL" id="KAF7849688.1"/>
    </source>
</evidence>
<dbReference type="CDD" id="cd22157">
    <property type="entry name" value="F-box_AtFBW1-like"/>
    <property type="match status" value="1"/>
</dbReference>
<dbReference type="InterPro" id="IPR001810">
    <property type="entry name" value="F-box_dom"/>
</dbReference>
<dbReference type="PROSITE" id="PS50181">
    <property type="entry name" value="FBOX"/>
    <property type="match status" value="1"/>
</dbReference>
<proteinExistence type="predicted"/>
<dbReference type="PANTHER" id="PTHR31672">
    <property type="entry name" value="BNACNNG10540D PROTEIN"/>
    <property type="match status" value="1"/>
</dbReference>
<dbReference type="Gramene" id="rna-gnl|WGS:JABURB|Cocit.L0387.1">
    <property type="protein sequence ID" value="cds-KAF7849688.1"/>
    <property type="gene ID" value="gene-BT93_L0387"/>
</dbReference>
<dbReference type="AlphaFoldDB" id="A0A8T0CPU6"/>
<dbReference type="NCBIfam" id="TIGR01640">
    <property type="entry name" value="F_box_assoc_1"/>
    <property type="match status" value="1"/>
</dbReference>
<feature type="domain" description="F-box" evidence="1">
    <location>
        <begin position="1"/>
        <end position="44"/>
    </location>
</feature>
<dbReference type="InterPro" id="IPR017451">
    <property type="entry name" value="F-box-assoc_interact_dom"/>
</dbReference>
<evidence type="ECO:0000259" key="1">
    <source>
        <dbReference type="PROSITE" id="PS50181"/>
    </source>
</evidence>